<evidence type="ECO:0000313" key="2">
    <source>
        <dbReference type="EMBL" id="OVF10115.1"/>
    </source>
</evidence>
<dbReference type="Proteomes" id="UP000195602">
    <property type="component" value="Unassembled WGS sequence"/>
</dbReference>
<comment type="similarity">
    <text evidence="1">Belongs to the class IV-like SAM-binding methyltransferase superfamily.</text>
</comment>
<comment type="caution">
    <text evidence="2">The sequence shown here is derived from an EMBL/GenBank/DDBJ whole genome shotgun (WGS) entry which is preliminary data.</text>
</comment>
<keyword evidence="2" id="KW-0489">Methyltransferase</keyword>
<dbReference type="KEGG" id="clus:A9F13_03g02596"/>
<gene>
    <name evidence="2" type="ORF">A9F13_03g02596</name>
</gene>
<dbReference type="GO" id="GO:0008168">
    <property type="term" value="F:methyltransferase activity"/>
    <property type="evidence" value="ECO:0007669"/>
    <property type="project" value="UniProtKB-KW"/>
</dbReference>
<dbReference type="PANTHER" id="PTHR12150:SF13">
    <property type="entry name" value="METHYLTRANSFERASE C9ORF114-RELATED"/>
    <property type="match status" value="1"/>
</dbReference>
<dbReference type="InterPro" id="IPR003750">
    <property type="entry name" value="Put_MeTrfase-C9orf114-like"/>
</dbReference>
<dbReference type="Pfam" id="PF02598">
    <property type="entry name" value="Methyltrn_RNA_3"/>
    <property type="match status" value="1"/>
</dbReference>
<reference evidence="2 3" key="1">
    <citation type="submission" date="2017-04" db="EMBL/GenBank/DDBJ databases">
        <title>Draft genome of the yeast Clavispora lusitaniae type strain CBS 6936.</title>
        <authorList>
            <person name="Durrens P."/>
            <person name="Klopp C."/>
            <person name="Biteau N."/>
            <person name="Fitton-Ouhabi V."/>
            <person name="Dementhon K."/>
            <person name="Accoceberry I."/>
            <person name="Sherman D.J."/>
            <person name="Noel T."/>
        </authorList>
    </citation>
    <scope>NUCLEOTIDE SEQUENCE [LARGE SCALE GENOMIC DNA]</scope>
    <source>
        <strain evidence="2 3">CBS 6936</strain>
    </source>
</reference>
<organism evidence="2 3">
    <name type="scientific">Clavispora lusitaniae</name>
    <name type="common">Candida lusitaniae</name>
    <dbReference type="NCBI Taxonomy" id="36911"/>
    <lineage>
        <taxon>Eukaryota</taxon>
        <taxon>Fungi</taxon>
        <taxon>Dikarya</taxon>
        <taxon>Ascomycota</taxon>
        <taxon>Saccharomycotina</taxon>
        <taxon>Pichiomycetes</taxon>
        <taxon>Metschnikowiaceae</taxon>
        <taxon>Clavispora</taxon>
    </lineage>
</organism>
<evidence type="ECO:0000256" key="1">
    <source>
        <dbReference type="ARBA" id="ARBA00009841"/>
    </source>
</evidence>
<dbReference type="SUPFAM" id="SSF75217">
    <property type="entry name" value="alpha/beta knot"/>
    <property type="match status" value="1"/>
</dbReference>
<dbReference type="PANTHER" id="PTHR12150">
    <property type="entry name" value="CLASS IV SAM-BINDING METHYLTRANSFERASE-RELATED"/>
    <property type="match status" value="1"/>
</dbReference>
<sequence length="371" mass="40815">MAKPKTEETAKATRKPAKIQSSTKVALCVPSSVISKSNARNLEQITNIAYQIAKAASVYNVSEIVVLDIPTADEIQKKLEAEANKAVQLEGDKGNKKIKFNISNEEIVAEAKSEEGPAAEKLVEKEENENNALLLATLLQFFVTPPYLVKGVFRASKYNKKFKYAEKLPKLSNLPFMNNNGVIEDFKEGLTVPKHTPKIQKKNKKVSALKKLKVTKYVNVGQSSLLELNGTEVPVNVRVTVDVKNKKIVSPQEAYGVTGSKASFGYFVRYAKSFSSIFTESSFPSGYTESVFVQADDFFGKAKDSKLDTVDKVGKGEVLFVVSNLKDLEYSFSQEKIPGVEQVTEMFDSQVKVPPGLRIEDAALVALAKAL</sequence>
<accession>A0AA91T3P1</accession>
<dbReference type="OMA" id="MQNNEVY"/>
<dbReference type="InterPro" id="IPR029026">
    <property type="entry name" value="tRNA_m1G_MTases_N"/>
</dbReference>
<name>A0AA91T3P1_CLALS</name>
<evidence type="ECO:0000313" key="3">
    <source>
        <dbReference type="Proteomes" id="UP000195602"/>
    </source>
</evidence>
<protein>
    <submittedName>
        <fullName evidence="2">Methyltransferase</fullName>
    </submittedName>
</protein>
<dbReference type="InterPro" id="IPR029028">
    <property type="entry name" value="Alpha/beta_knot_MTases"/>
</dbReference>
<keyword evidence="2" id="KW-0808">Transferase</keyword>
<dbReference type="GO" id="GO:0032259">
    <property type="term" value="P:methylation"/>
    <property type="evidence" value="ECO:0007669"/>
    <property type="project" value="UniProtKB-KW"/>
</dbReference>
<proteinExistence type="inferred from homology"/>
<dbReference type="Gene3D" id="3.40.1280.10">
    <property type="match status" value="2"/>
</dbReference>
<dbReference type="EMBL" id="LYUB02000003">
    <property type="protein sequence ID" value="OVF10115.1"/>
    <property type="molecule type" value="Genomic_DNA"/>
</dbReference>
<dbReference type="AlphaFoldDB" id="A0AA91T3P1"/>